<dbReference type="InterPro" id="IPR058637">
    <property type="entry name" value="YknX-like_C"/>
</dbReference>
<dbReference type="EMBL" id="FNZK01000023">
    <property type="protein sequence ID" value="SEJ90584.1"/>
    <property type="molecule type" value="Genomic_DNA"/>
</dbReference>
<dbReference type="InterPro" id="IPR058625">
    <property type="entry name" value="MdtA-like_BSH"/>
</dbReference>
<dbReference type="Pfam" id="PF25876">
    <property type="entry name" value="HH_MFP_RND"/>
    <property type="match status" value="1"/>
</dbReference>
<evidence type="ECO:0000256" key="2">
    <source>
        <dbReference type="SAM" id="Phobius"/>
    </source>
</evidence>
<feature type="domain" description="CusB-like beta-barrel" evidence="5">
    <location>
        <begin position="216"/>
        <end position="287"/>
    </location>
</feature>
<feature type="domain" description="Multidrug resistance protein MdtA-like alpha-helical hairpin" evidence="3">
    <location>
        <begin position="117"/>
        <end position="168"/>
    </location>
</feature>
<evidence type="ECO:0000259" key="6">
    <source>
        <dbReference type="Pfam" id="PF25989"/>
    </source>
</evidence>
<dbReference type="Pfam" id="PF25989">
    <property type="entry name" value="YknX_C"/>
    <property type="match status" value="1"/>
</dbReference>
<feature type="transmembrane region" description="Helical" evidence="2">
    <location>
        <begin position="12"/>
        <end position="28"/>
    </location>
</feature>
<proteinExistence type="inferred from homology"/>
<dbReference type="Pfam" id="PF25954">
    <property type="entry name" value="Beta-barrel_RND_2"/>
    <property type="match status" value="1"/>
</dbReference>
<dbReference type="AlphaFoldDB" id="A0A1H7CMW8"/>
<dbReference type="NCBIfam" id="TIGR01730">
    <property type="entry name" value="RND_mfp"/>
    <property type="match status" value="1"/>
</dbReference>
<dbReference type="STRING" id="84035.SAMN05660742_1237"/>
<dbReference type="GO" id="GO:1990281">
    <property type="term" value="C:efflux pump complex"/>
    <property type="evidence" value="ECO:0007669"/>
    <property type="project" value="TreeGrafter"/>
</dbReference>
<evidence type="ECO:0000259" key="3">
    <source>
        <dbReference type="Pfam" id="PF25876"/>
    </source>
</evidence>
<evidence type="ECO:0000256" key="1">
    <source>
        <dbReference type="ARBA" id="ARBA00009477"/>
    </source>
</evidence>
<protein>
    <submittedName>
        <fullName evidence="7">RND family efflux transporter, MFP subunit</fullName>
    </submittedName>
</protein>
<evidence type="ECO:0000313" key="7">
    <source>
        <dbReference type="EMBL" id="SEJ90584.1"/>
    </source>
</evidence>
<dbReference type="Proteomes" id="UP000199662">
    <property type="component" value="Unassembled WGS sequence"/>
</dbReference>
<gene>
    <name evidence="7" type="ORF">SAMN05660742_1237</name>
</gene>
<evidence type="ECO:0000259" key="5">
    <source>
        <dbReference type="Pfam" id="PF25954"/>
    </source>
</evidence>
<comment type="similarity">
    <text evidence="1">Belongs to the membrane fusion protein (MFP) (TC 8.A.1) family.</text>
</comment>
<dbReference type="InterPro" id="IPR058624">
    <property type="entry name" value="MdtA-like_HH"/>
</dbReference>
<reference evidence="7 8" key="1">
    <citation type="submission" date="2016-10" db="EMBL/GenBank/DDBJ databases">
        <authorList>
            <person name="de Groot N.N."/>
        </authorList>
    </citation>
    <scope>NUCLEOTIDE SEQUENCE [LARGE SCALE GENOMIC DNA]</scope>
    <source>
        <strain evidence="7 8">DSM 2179</strain>
    </source>
</reference>
<dbReference type="InterPro" id="IPR058792">
    <property type="entry name" value="Beta-barrel_RND_2"/>
</dbReference>
<dbReference type="GO" id="GO:0015562">
    <property type="term" value="F:efflux transmembrane transporter activity"/>
    <property type="evidence" value="ECO:0007669"/>
    <property type="project" value="TreeGrafter"/>
</dbReference>
<dbReference type="PANTHER" id="PTHR30469">
    <property type="entry name" value="MULTIDRUG RESISTANCE PROTEIN MDTA"/>
    <property type="match status" value="1"/>
</dbReference>
<keyword evidence="2" id="KW-0812">Transmembrane</keyword>
<keyword evidence="2" id="KW-0472">Membrane</keyword>
<keyword evidence="2" id="KW-1133">Transmembrane helix</keyword>
<feature type="domain" description="Multidrug resistance protein MdtA-like barrel-sandwich hybrid" evidence="4">
    <location>
        <begin position="75"/>
        <end position="206"/>
    </location>
</feature>
<keyword evidence="8" id="KW-1185">Reference proteome</keyword>
<name>A0A1H7CMW8_9FIRM</name>
<dbReference type="RefSeq" id="WP_091834923.1">
    <property type="nucleotide sequence ID" value="NZ_FNZK01000023.1"/>
</dbReference>
<dbReference type="Gene3D" id="2.40.420.20">
    <property type="match status" value="1"/>
</dbReference>
<dbReference type="Gene3D" id="2.40.50.100">
    <property type="match status" value="1"/>
</dbReference>
<accession>A0A1H7CMW8</accession>
<dbReference type="Gene3D" id="2.40.30.170">
    <property type="match status" value="1"/>
</dbReference>
<dbReference type="InterPro" id="IPR006143">
    <property type="entry name" value="RND_pump_MFP"/>
</dbReference>
<evidence type="ECO:0000259" key="4">
    <source>
        <dbReference type="Pfam" id="PF25917"/>
    </source>
</evidence>
<dbReference type="PANTHER" id="PTHR30469:SF15">
    <property type="entry name" value="HLYD FAMILY OF SECRETION PROTEINS"/>
    <property type="match status" value="1"/>
</dbReference>
<feature type="domain" description="YknX-like C-terminal permuted SH3-like" evidence="6">
    <location>
        <begin position="296"/>
        <end position="361"/>
    </location>
</feature>
<organism evidence="7 8">
    <name type="scientific">Propionispira arboris</name>
    <dbReference type="NCBI Taxonomy" id="84035"/>
    <lineage>
        <taxon>Bacteria</taxon>
        <taxon>Bacillati</taxon>
        <taxon>Bacillota</taxon>
        <taxon>Negativicutes</taxon>
        <taxon>Selenomonadales</taxon>
        <taxon>Selenomonadaceae</taxon>
        <taxon>Propionispira</taxon>
    </lineage>
</organism>
<sequence>MLNILKKRKKAAVLLGTVIIGFAVIFLLRGKDEVPVAKEEITVVHTMTIAANAATQKYTYSGEVRGRYESKLAFQVKGKIVSRNVQLGSSVSAGDVLMQIDAKDIVQTVNNNSALVDSAQSELELAQSDLSRYQELVNGGVISQATYDKYVNAYNVSASRVRQTQAQYAQSVNEMDYSLLKSDKSGVISSISAEVGHVVSPGQVVVTLVQDGEREIEINVPENRIEDLRQAPDIKVNFWALGNESVSGFVREIAPMADPSTRTFKVRISIPSPPADMKLGMTATVSIPRSGGNLMKIPIDAIYQNSETPAVWKIKDDELSLCPIQVGNYGSDTVEVLSGLQEGDCIVTKGVHMLTEGQKVKSGGDSL</sequence>
<dbReference type="SUPFAM" id="SSF111369">
    <property type="entry name" value="HlyD-like secretion proteins"/>
    <property type="match status" value="1"/>
</dbReference>
<dbReference type="Pfam" id="PF25917">
    <property type="entry name" value="BSH_RND"/>
    <property type="match status" value="1"/>
</dbReference>
<evidence type="ECO:0000313" key="8">
    <source>
        <dbReference type="Proteomes" id="UP000199662"/>
    </source>
</evidence>
<dbReference type="Gene3D" id="1.10.287.470">
    <property type="entry name" value="Helix hairpin bin"/>
    <property type="match status" value="1"/>
</dbReference>